<evidence type="ECO:0000313" key="3">
    <source>
        <dbReference type="Proteomes" id="UP000016605"/>
    </source>
</evidence>
<comment type="caution">
    <text evidence="2">The sequence shown here is derived from an EMBL/GenBank/DDBJ whole genome shotgun (WGS) entry which is preliminary data.</text>
</comment>
<dbReference type="Proteomes" id="UP000016605">
    <property type="component" value="Unassembled WGS sequence"/>
</dbReference>
<keyword evidence="1" id="KW-0472">Membrane</keyword>
<sequence>MSAYLDLVRLPGIARITAAQLLARFPLGMLSLAVLLHVERLTGSYAIAGVAVACLSVGQAVAMPLTSRLA</sequence>
<evidence type="ECO:0008006" key="4">
    <source>
        <dbReference type="Google" id="ProtNLM"/>
    </source>
</evidence>
<name>U2RSR2_LEIAQ</name>
<dbReference type="PANTHER" id="PTHR23542:SF1">
    <property type="entry name" value="MAJOR FACILITATOR SUPERFAMILY (MFS) PROFILE DOMAIN-CONTAINING PROTEIN"/>
    <property type="match status" value="1"/>
</dbReference>
<organism evidence="2 3">
    <name type="scientific">Leifsonia aquatica ATCC 14665</name>
    <dbReference type="NCBI Taxonomy" id="1358026"/>
    <lineage>
        <taxon>Bacteria</taxon>
        <taxon>Bacillati</taxon>
        <taxon>Actinomycetota</taxon>
        <taxon>Actinomycetes</taxon>
        <taxon>Micrococcales</taxon>
        <taxon>Microbacteriaceae</taxon>
        <taxon>Leifsonia</taxon>
    </lineage>
</organism>
<dbReference type="PANTHER" id="PTHR23542">
    <property type="match status" value="1"/>
</dbReference>
<dbReference type="AlphaFoldDB" id="U2RSR2"/>
<keyword evidence="1" id="KW-0812">Transmembrane</keyword>
<feature type="transmembrane region" description="Helical" evidence="1">
    <location>
        <begin position="44"/>
        <end position="65"/>
    </location>
</feature>
<feature type="non-terminal residue" evidence="2">
    <location>
        <position position="70"/>
    </location>
</feature>
<gene>
    <name evidence="2" type="ORF">N136_02066</name>
</gene>
<keyword evidence="1" id="KW-1133">Transmembrane helix</keyword>
<accession>U2RSR2</accession>
<dbReference type="HOGENOM" id="CLU_2763865_0_0_11"/>
<evidence type="ECO:0000256" key="1">
    <source>
        <dbReference type="SAM" id="Phobius"/>
    </source>
</evidence>
<feature type="transmembrane region" description="Helical" evidence="1">
    <location>
        <begin position="21"/>
        <end position="38"/>
    </location>
</feature>
<reference evidence="2 3" key="1">
    <citation type="submission" date="2013-08" db="EMBL/GenBank/DDBJ databases">
        <authorList>
            <person name="Weinstock G."/>
            <person name="Sodergren E."/>
            <person name="Wylie T."/>
            <person name="Fulton L."/>
            <person name="Fulton R."/>
            <person name="Fronick C."/>
            <person name="O'Laughlin M."/>
            <person name="Godfrey J."/>
            <person name="Miner T."/>
            <person name="Herter B."/>
            <person name="Appelbaum E."/>
            <person name="Cordes M."/>
            <person name="Lek S."/>
            <person name="Wollam A."/>
            <person name="Pepin K.H."/>
            <person name="Palsikar V.B."/>
            <person name="Mitreva M."/>
            <person name="Wilson R.K."/>
        </authorList>
    </citation>
    <scope>NUCLEOTIDE SEQUENCE [LARGE SCALE GENOMIC DNA]</scope>
    <source>
        <strain evidence="2 3">ATCC 14665</strain>
    </source>
</reference>
<evidence type="ECO:0000313" key="2">
    <source>
        <dbReference type="EMBL" id="ERK71584.1"/>
    </source>
</evidence>
<dbReference type="EMBL" id="AWVQ01000257">
    <property type="protein sequence ID" value="ERK71584.1"/>
    <property type="molecule type" value="Genomic_DNA"/>
</dbReference>
<protein>
    <recommendedName>
        <fullName evidence="4">Major facilitator superfamily (MFS) profile domain-containing protein</fullName>
    </recommendedName>
</protein>
<proteinExistence type="predicted"/>